<dbReference type="EMBL" id="JH767206">
    <property type="protein sequence ID" value="EQC27591.1"/>
    <property type="molecule type" value="Genomic_DNA"/>
</dbReference>
<protein>
    <recommendedName>
        <fullName evidence="4">Transmembrane protein</fullName>
    </recommendedName>
</protein>
<proteinExistence type="predicted"/>
<feature type="transmembrane region" description="Helical" evidence="1">
    <location>
        <begin position="30"/>
        <end position="51"/>
    </location>
</feature>
<evidence type="ECO:0008006" key="4">
    <source>
        <dbReference type="Google" id="ProtNLM"/>
    </source>
</evidence>
<keyword evidence="1" id="KW-0812">Transmembrane</keyword>
<evidence type="ECO:0000313" key="2">
    <source>
        <dbReference type="EMBL" id="EQC27591.1"/>
    </source>
</evidence>
<dbReference type="AlphaFoldDB" id="T0PZC0"/>
<dbReference type="OrthoDB" id="10627903at2759"/>
<sequence length="157" mass="16653">MVANATTLNATTAYPVITSTHVADPAYAKALVGVAVVFVFVVGFIACYLVVQRAAAYGRTQTHAPPSSVELEHDGPLSPWFKQDASSSHHLEASMQLRSRAEMAVSLSSPLAIASPRETDATTATSEYSLFTDTVELRRGSSGLQTSTTTLEPEPPV</sequence>
<dbReference type="VEuPathDB" id="FungiDB:SDRG_14645"/>
<organism evidence="2 3">
    <name type="scientific">Saprolegnia diclina (strain VS20)</name>
    <dbReference type="NCBI Taxonomy" id="1156394"/>
    <lineage>
        <taxon>Eukaryota</taxon>
        <taxon>Sar</taxon>
        <taxon>Stramenopiles</taxon>
        <taxon>Oomycota</taxon>
        <taxon>Saprolegniomycetes</taxon>
        <taxon>Saprolegniales</taxon>
        <taxon>Saprolegniaceae</taxon>
        <taxon>Saprolegnia</taxon>
    </lineage>
</organism>
<keyword evidence="3" id="KW-1185">Reference proteome</keyword>
<gene>
    <name evidence="2" type="ORF">SDRG_14645</name>
</gene>
<evidence type="ECO:0000256" key="1">
    <source>
        <dbReference type="SAM" id="Phobius"/>
    </source>
</evidence>
<evidence type="ECO:0000313" key="3">
    <source>
        <dbReference type="Proteomes" id="UP000030762"/>
    </source>
</evidence>
<dbReference type="RefSeq" id="XP_008619011.1">
    <property type="nucleotide sequence ID" value="XM_008620789.1"/>
</dbReference>
<keyword evidence="1" id="KW-0472">Membrane</keyword>
<accession>T0PZC0</accession>
<dbReference type="InParanoid" id="T0PZC0"/>
<dbReference type="Proteomes" id="UP000030762">
    <property type="component" value="Unassembled WGS sequence"/>
</dbReference>
<name>T0PZC0_SAPDV</name>
<reference evidence="2 3" key="1">
    <citation type="submission" date="2012-04" db="EMBL/GenBank/DDBJ databases">
        <title>The Genome Sequence of Saprolegnia declina VS20.</title>
        <authorList>
            <consortium name="The Broad Institute Genome Sequencing Platform"/>
            <person name="Russ C."/>
            <person name="Nusbaum C."/>
            <person name="Tyler B."/>
            <person name="van West P."/>
            <person name="Dieguez-Uribeondo J."/>
            <person name="de Bruijn I."/>
            <person name="Tripathy S."/>
            <person name="Jiang R."/>
            <person name="Young S.K."/>
            <person name="Zeng Q."/>
            <person name="Gargeya S."/>
            <person name="Fitzgerald M."/>
            <person name="Haas B."/>
            <person name="Abouelleil A."/>
            <person name="Alvarado L."/>
            <person name="Arachchi H.M."/>
            <person name="Berlin A."/>
            <person name="Chapman S.B."/>
            <person name="Goldberg J."/>
            <person name="Griggs A."/>
            <person name="Gujja S."/>
            <person name="Hansen M."/>
            <person name="Howarth C."/>
            <person name="Imamovic A."/>
            <person name="Larimer J."/>
            <person name="McCowen C."/>
            <person name="Montmayeur A."/>
            <person name="Murphy C."/>
            <person name="Neiman D."/>
            <person name="Pearson M."/>
            <person name="Priest M."/>
            <person name="Roberts A."/>
            <person name="Saif S."/>
            <person name="Shea T."/>
            <person name="Sisk P."/>
            <person name="Sykes S."/>
            <person name="Wortman J."/>
            <person name="Nusbaum C."/>
            <person name="Birren B."/>
        </authorList>
    </citation>
    <scope>NUCLEOTIDE SEQUENCE [LARGE SCALE GENOMIC DNA]</scope>
    <source>
        <strain evidence="2 3">VS20</strain>
    </source>
</reference>
<dbReference type="GeneID" id="19955372"/>
<keyword evidence="1" id="KW-1133">Transmembrane helix</keyword>